<dbReference type="Proteomes" id="UP000624041">
    <property type="component" value="Unassembled WGS sequence"/>
</dbReference>
<feature type="binding site" evidence="9">
    <location>
        <position position="44"/>
    </location>
    <ligand>
        <name>S-adenosyl-L-methionine</name>
        <dbReference type="ChEBI" id="CHEBI:59789"/>
    </ligand>
</feature>
<dbReference type="NCBIfam" id="TIGR00091">
    <property type="entry name" value="tRNA (guanosine(46)-N7)-methyltransferase TrmB"/>
    <property type="match status" value="1"/>
</dbReference>
<dbReference type="CDD" id="cd02440">
    <property type="entry name" value="AdoMet_MTases"/>
    <property type="match status" value="1"/>
</dbReference>
<dbReference type="InterPro" id="IPR029063">
    <property type="entry name" value="SAM-dependent_MTases_sf"/>
</dbReference>
<dbReference type="GO" id="GO:0043527">
    <property type="term" value="C:tRNA methyltransferase complex"/>
    <property type="evidence" value="ECO:0007669"/>
    <property type="project" value="TreeGrafter"/>
</dbReference>
<keyword evidence="11" id="KW-1185">Reference proteome</keyword>
<reference evidence="10" key="2">
    <citation type="submission" date="2020-09" db="EMBL/GenBank/DDBJ databases">
        <authorList>
            <person name="Sun Q."/>
            <person name="Ohkuma M."/>
        </authorList>
    </citation>
    <scope>NUCLEOTIDE SEQUENCE</scope>
    <source>
        <strain evidence="10">JCM 17251</strain>
    </source>
</reference>
<dbReference type="EC" id="2.1.1.33" evidence="9"/>
<evidence type="ECO:0000313" key="11">
    <source>
        <dbReference type="Proteomes" id="UP000624041"/>
    </source>
</evidence>
<organism evidence="10 11">
    <name type="scientific">Oceanobacillus indicireducens</name>
    <dbReference type="NCBI Taxonomy" id="1004261"/>
    <lineage>
        <taxon>Bacteria</taxon>
        <taxon>Bacillati</taxon>
        <taxon>Bacillota</taxon>
        <taxon>Bacilli</taxon>
        <taxon>Bacillales</taxon>
        <taxon>Bacillaceae</taxon>
        <taxon>Oceanobacillus</taxon>
    </lineage>
</organism>
<feature type="binding site" evidence="9">
    <location>
        <position position="154"/>
    </location>
    <ligand>
        <name>substrate</name>
    </ligand>
</feature>
<comment type="caution">
    <text evidence="10">The sequence shown here is derived from an EMBL/GenBank/DDBJ whole genome shotgun (WGS) entry which is preliminary data.</text>
</comment>
<protein>
    <recommendedName>
        <fullName evidence="9">tRNA (guanine-N(7)-)-methyltransferase</fullName>
        <ecNumber evidence="9">2.1.1.33</ecNumber>
    </recommendedName>
    <alternativeName>
        <fullName evidence="9">tRNA (guanine(46)-N(7))-methyltransferase</fullName>
    </alternativeName>
    <alternativeName>
        <fullName evidence="9">tRNA(m7G46)-methyltransferase</fullName>
    </alternativeName>
</protein>
<feature type="binding site" evidence="9">
    <location>
        <position position="69"/>
    </location>
    <ligand>
        <name>S-adenosyl-L-methionine</name>
        <dbReference type="ChEBI" id="CHEBI:59789"/>
    </ligand>
</feature>
<feature type="binding site" evidence="9">
    <location>
        <position position="118"/>
    </location>
    <ligand>
        <name>S-adenosyl-L-methionine</name>
        <dbReference type="ChEBI" id="CHEBI:59789"/>
    </ligand>
</feature>
<dbReference type="HAMAP" id="MF_01057">
    <property type="entry name" value="tRNA_methyltr_TrmB"/>
    <property type="match status" value="1"/>
</dbReference>
<keyword evidence="6 9" id="KW-0819">tRNA processing</keyword>
<keyword evidence="3 9" id="KW-0489">Methyltransferase</keyword>
<comment type="pathway">
    <text evidence="7 9">tRNA modification; N(7)-methylguanine-tRNA biosynthesis.</text>
</comment>
<keyword evidence="5 9" id="KW-0949">S-adenosyl-L-methionine</keyword>
<dbReference type="InterPro" id="IPR003358">
    <property type="entry name" value="tRNA_(Gua-N-7)_MeTrfase_Trmb"/>
</dbReference>
<feature type="region of interest" description="Interaction with RNA" evidence="9">
    <location>
        <begin position="124"/>
        <end position="129"/>
    </location>
</feature>
<dbReference type="RefSeq" id="WP_188859677.1">
    <property type="nucleotide sequence ID" value="NZ_BMOS01000053.1"/>
</dbReference>
<comment type="catalytic activity">
    <reaction evidence="1 9">
        <text>guanosine(46) in tRNA + S-adenosyl-L-methionine = N(7)-methylguanosine(46) in tRNA + S-adenosyl-L-homocysteine</text>
        <dbReference type="Rhea" id="RHEA:42708"/>
        <dbReference type="Rhea" id="RHEA-COMP:10188"/>
        <dbReference type="Rhea" id="RHEA-COMP:10189"/>
        <dbReference type="ChEBI" id="CHEBI:57856"/>
        <dbReference type="ChEBI" id="CHEBI:59789"/>
        <dbReference type="ChEBI" id="CHEBI:74269"/>
        <dbReference type="ChEBI" id="CHEBI:74480"/>
        <dbReference type="EC" id="2.1.1.33"/>
    </reaction>
</comment>
<evidence type="ECO:0000256" key="4">
    <source>
        <dbReference type="ARBA" id="ARBA00022679"/>
    </source>
</evidence>
<reference evidence="10" key="1">
    <citation type="journal article" date="2014" name="Int. J. Syst. Evol. Microbiol.">
        <title>Complete genome sequence of Corynebacterium casei LMG S-19264T (=DSM 44701T), isolated from a smear-ripened cheese.</title>
        <authorList>
            <consortium name="US DOE Joint Genome Institute (JGI-PGF)"/>
            <person name="Walter F."/>
            <person name="Albersmeier A."/>
            <person name="Kalinowski J."/>
            <person name="Ruckert C."/>
        </authorList>
    </citation>
    <scope>NUCLEOTIDE SEQUENCE</scope>
    <source>
        <strain evidence="10">JCM 17251</strain>
    </source>
</reference>
<dbReference type="AlphaFoldDB" id="A0A917Y6P4"/>
<dbReference type="InterPro" id="IPR055361">
    <property type="entry name" value="tRNA_methyltr_TrmB_bact"/>
</dbReference>
<feature type="binding site" evidence="9">
    <location>
        <position position="96"/>
    </location>
    <ligand>
        <name>S-adenosyl-L-methionine</name>
        <dbReference type="ChEBI" id="CHEBI:59789"/>
    </ligand>
</feature>
<feature type="binding site" evidence="9">
    <location>
        <begin position="191"/>
        <end position="194"/>
    </location>
    <ligand>
        <name>substrate</name>
    </ligand>
</feature>
<dbReference type="GO" id="GO:0008176">
    <property type="term" value="F:tRNA (guanine(46)-N7)-methyltransferase activity"/>
    <property type="evidence" value="ECO:0007669"/>
    <property type="project" value="UniProtKB-UniRule"/>
</dbReference>
<evidence type="ECO:0000256" key="1">
    <source>
        <dbReference type="ARBA" id="ARBA00000142"/>
    </source>
</evidence>
<dbReference type="PANTHER" id="PTHR23417:SF14">
    <property type="entry name" value="PENTACOTRIPEPTIDE-REPEAT REGION OF PRORP DOMAIN-CONTAINING PROTEIN"/>
    <property type="match status" value="1"/>
</dbReference>
<dbReference type="PROSITE" id="PS51625">
    <property type="entry name" value="SAM_MT_TRMB"/>
    <property type="match status" value="1"/>
</dbReference>
<evidence type="ECO:0000256" key="6">
    <source>
        <dbReference type="ARBA" id="ARBA00022694"/>
    </source>
</evidence>
<dbReference type="NCBIfam" id="NF001080">
    <property type="entry name" value="PRK00121.2-2"/>
    <property type="match status" value="1"/>
</dbReference>
<name>A0A917Y6P4_9BACI</name>
<accession>A0A917Y6P4</accession>
<proteinExistence type="inferred from homology"/>
<evidence type="ECO:0000256" key="7">
    <source>
        <dbReference type="ARBA" id="ARBA00060552"/>
    </source>
</evidence>
<comment type="function">
    <text evidence="2 9">Catalyzes the formation of N(7)-methylguanine at position 46 (m7G46) in tRNA.</text>
</comment>
<dbReference type="EMBL" id="BMOS01000053">
    <property type="protein sequence ID" value="GGN67057.1"/>
    <property type="molecule type" value="Genomic_DNA"/>
</dbReference>
<feature type="binding site" evidence="9">
    <location>
        <position position="122"/>
    </location>
    <ligand>
        <name>substrate</name>
    </ligand>
</feature>
<sequence length="213" mass="24719">MRQRYKPWADDFLLEHQDLIIQNPTEQKGRWQDLFASKQPLHLEVGTGKGQFLVGMAKQHPDINFIGMEVAKSVVVTAGEKALEAELDNLLLVHADANHLLDYFAQDEISTIYLNFSDPWPKNRHEKRRLTYTAFLKQYEHILQQEGELLFKTDNRGLFEYSLCSFSAFGMLLGEVNLDLHAEEDPLNVMTEYEEKFSAKGHPIYRCKAVFQR</sequence>
<keyword evidence="4 9" id="KW-0808">Transferase</keyword>
<evidence type="ECO:0000256" key="5">
    <source>
        <dbReference type="ARBA" id="ARBA00022691"/>
    </source>
</evidence>
<dbReference type="Pfam" id="PF02390">
    <property type="entry name" value="Methyltransf_4"/>
    <property type="match status" value="1"/>
</dbReference>
<dbReference type="FunFam" id="3.40.50.150:FF:000035">
    <property type="entry name" value="tRNA (guanine-N(7)-)-methyltransferase"/>
    <property type="match status" value="1"/>
</dbReference>
<evidence type="ECO:0000313" key="10">
    <source>
        <dbReference type="EMBL" id="GGN67057.1"/>
    </source>
</evidence>
<dbReference type="Gene3D" id="3.40.50.150">
    <property type="entry name" value="Vaccinia Virus protein VP39"/>
    <property type="match status" value="1"/>
</dbReference>
<gene>
    <name evidence="9 10" type="primary">trmB</name>
    <name evidence="10" type="ORF">GCM10007971_37640</name>
</gene>
<evidence type="ECO:0000256" key="8">
    <source>
        <dbReference type="ARBA" id="ARBA00060767"/>
    </source>
</evidence>
<evidence type="ECO:0000256" key="9">
    <source>
        <dbReference type="HAMAP-Rule" id="MF_01057"/>
    </source>
</evidence>
<evidence type="ECO:0000256" key="2">
    <source>
        <dbReference type="ARBA" id="ARBA00003015"/>
    </source>
</evidence>
<dbReference type="SUPFAM" id="SSF53335">
    <property type="entry name" value="S-adenosyl-L-methionine-dependent methyltransferases"/>
    <property type="match status" value="1"/>
</dbReference>
<dbReference type="PANTHER" id="PTHR23417">
    <property type="entry name" value="3-DEOXY-D-MANNO-OCTULOSONIC-ACID TRANSFERASE/TRNA GUANINE-N 7 - -METHYLTRANSFERASE"/>
    <property type="match status" value="1"/>
</dbReference>
<evidence type="ECO:0000256" key="3">
    <source>
        <dbReference type="ARBA" id="ARBA00022603"/>
    </source>
</evidence>
<comment type="similarity">
    <text evidence="8 9">Belongs to the class I-like SAM-binding methyltransferase superfamily. TrmB family.</text>
</comment>